<dbReference type="Proteomes" id="UP000005707">
    <property type="component" value="Unassembled WGS sequence"/>
</dbReference>
<reference evidence="1 2" key="2">
    <citation type="journal article" date="2013" name="PLoS ONE">
        <title>INDIGO - INtegrated Data Warehouse of MIcrobial GenOmes with Examples from the Red Sea Extremophiles.</title>
        <authorList>
            <person name="Alam I."/>
            <person name="Antunes A."/>
            <person name="Kamau A.A."/>
            <person name="Ba Alawi W."/>
            <person name="Kalkatawi M."/>
            <person name="Stingl U."/>
            <person name="Bajic V.B."/>
        </authorList>
    </citation>
    <scope>NUCLEOTIDE SEQUENCE [LARGE SCALE GENOMIC DNA]</scope>
    <source>
        <strain evidence="1 2">SSD-17B</strain>
    </source>
</reference>
<protein>
    <submittedName>
        <fullName evidence="1">Uncharacterized protein</fullName>
    </submittedName>
</protein>
<dbReference type="AlphaFoldDB" id="U2EEF9"/>
<dbReference type="STRING" id="1033810.HLPCO_000690"/>
<keyword evidence="2" id="KW-1185">Reference proteome</keyword>
<sequence length="160" mass="19411">MNRYCDLKQRFYLYARGCISGQEFMRFVNNNNWVSNILSSYDYKLLITYDVKEYIYRTKIKELFFKYFDQGEYEREFIIKTLNSILIDLNDRNTIRYALTIINNMYQDGNKQLEHFATNYQPPNCYQEITKEVDQLIDSYFPNLMIDTKKLIHELVSMDS</sequence>
<evidence type="ECO:0000313" key="2">
    <source>
        <dbReference type="Proteomes" id="UP000005707"/>
    </source>
</evidence>
<dbReference type="EMBL" id="AFNU02000002">
    <property type="protein sequence ID" value="ERJ13081.1"/>
    <property type="molecule type" value="Genomic_DNA"/>
</dbReference>
<evidence type="ECO:0000313" key="1">
    <source>
        <dbReference type="EMBL" id="ERJ13081.1"/>
    </source>
</evidence>
<accession>U2EEF9</accession>
<dbReference type="RefSeq" id="WP_008826909.1">
    <property type="nucleotide sequence ID" value="NZ_AFNU02000002.1"/>
</dbReference>
<comment type="caution">
    <text evidence="1">The sequence shown here is derived from an EMBL/GenBank/DDBJ whole genome shotgun (WGS) entry which is preliminary data.</text>
</comment>
<gene>
    <name evidence="1" type="ORF">HLPCO_000690</name>
</gene>
<dbReference type="InParanoid" id="U2EEF9"/>
<organism evidence="1 2">
    <name type="scientific">Haloplasma contractile SSD-17B</name>
    <dbReference type="NCBI Taxonomy" id="1033810"/>
    <lineage>
        <taxon>Bacteria</taxon>
        <taxon>Bacillati</taxon>
        <taxon>Mycoplasmatota</taxon>
        <taxon>Mollicutes</taxon>
        <taxon>Haloplasmatales</taxon>
        <taxon>Haloplasmataceae</taxon>
        <taxon>Haloplasma</taxon>
    </lineage>
</organism>
<reference evidence="1 2" key="1">
    <citation type="journal article" date="2011" name="J. Bacteriol.">
        <title>Genome sequence of Haloplasma contractile, an unusual contractile bacterium from a deep-sea anoxic brine lake.</title>
        <authorList>
            <person name="Antunes A."/>
            <person name="Alam I."/>
            <person name="El Dorry H."/>
            <person name="Siam R."/>
            <person name="Robertson A."/>
            <person name="Bajic V.B."/>
            <person name="Stingl U."/>
        </authorList>
    </citation>
    <scope>NUCLEOTIDE SEQUENCE [LARGE SCALE GENOMIC DNA]</scope>
    <source>
        <strain evidence="1 2">SSD-17B</strain>
    </source>
</reference>
<proteinExistence type="predicted"/>
<name>U2EEF9_9MOLU</name>